<dbReference type="SUPFAM" id="SSF47413">
    <property type="entry name" value="lambda repressor-like DNA-binding domains"/>
    <property type="match status" value="1"/>
</dbReference>
<evidence type="ECO:0000313" key="5">
    <source>
        <dbReference type="Proteomes" id="UP001436297"/>
    </source>
</evidence>
<reference evidence="4 5" key="1">
    <citation type="journal article" date="2024" name="Pathogens">
        <title>Staphylococcus hsinchuensis sp. nov., Isolated from Soymilk.</title>
        <authorList>
            <person name="Wang Y.T."/>
            <person name="Lin Y.C."/>
            <person name="Hsieh Y.H."/>
            <person name="Lin Y.T."/>
            <person name="Hamada M."/>
            <person name="Chen C.C."/>
            <person name="Liou J.S."/>
            <person name="Lee A.Y."/>
            <person name="Zhang W.L."/>
            <person name="Chen Y.T."/>
            <person name="Huang C.H."/>
        </authorList>
    </citation>
    <scope>NUCLEOTIDE SEQUENCE [LARGE SCALE GENOMIC DNA]</scope>
    <source>
        <strain evidence="4 5">H164</strain>
    </source>
</reference>
<dbReference type="InterPro" id="IPR001387">
    <property type="entry name" value="Cro/C1-type_HTH"/>
</dbReference>
<name>A0ABZ3EE83_9STAP</name>
<dbReference type="PANTHER" id="PTHR46558">
    <property type="entry name" value="TRACRIPTIONAL REGULATORY PROTEIN-RELATED-RELATED"/>
    <property type="match status" value="1"/>
</dbReference>
<evidence type="ECO:0000256" key="1">
    <source>
        <dbReference type="ARBA" id="ARBA00023125"/>
    </source>
</evidence>
<dbReference type="PROSITE" id="PS50943">
    <property type="entry name" value="HTH_CROC1"/>
    <property type="match status" value="1"/>
</dbReference>
<keyword evidence="2" id="KW-1133">Transmembrane helix</keyword>
<dbReference type="Pfam" id="PF01381">
    <property type="entry name" value="HTH_3"/>
    <property type="match status" value="1"/>
</dbReference>
<evidence type="ECO:0000259" key="3">
    <source>
        <dbReference type="PROSITE" id="PS50943"/>
    </source>
</evidence>
<dbReference type="Proteomes" id="UP001436297">
    <property type="component" value="Chromosome"/>
</dbReference>
<accession>A0ABZ3EE83</accession>
<keyword evidence="1" id="KW-0238">DNA-binding</keyword>
<dbReference type="CDD" id="cd00093">
    <property type="entry name" value="HTH_XRE"/>
    <property type="match status" value="1"/>
</dbReference>
<sequence length="187" mass="21320">MNLGTQIKKYREKNNLSQEDLAEKMYISRQTVSNWENDRSYPDVHNLLLLSSIFDVSLDNLVKGDLEIMEKKLNQSHLKFWTYLMLITFLLGAVLLGPAIMSSGNLGMLFIVALFIVGMCASFKVEKIKKDHNIETYDKIVAYMNGENPNNVQSTERRNKLTFTLSFIGFVGTIIIIALISIYLSNI</sequence>
<feature type="transmembrane region" description="Helical" evidence="2">
    <location>
        <begin position="106"/>
        <end position="125"/>
    </location>
</feature>
<organism evidence="4 5">
    <name type="scientific">Staphylococcus hsinchuensis</name>
    <dbReference type="NCBI Taxonomy" id="3051183"/>
    <lineage>
        <taxon>Bacteria</taxon>
        <taxon>Bacillati</taxon>
        <taxon>Bacillota</taxon>
        <taxon>Bacilli</taxon>
        <taxon>Bacillales</taxon>
        <taxon>Staphylococcaceae</taxon>
        <taxon>Staphylococcus</taxon>
    </lineage>
</organism>
<evidence type="ECO:0000313" key="4">
    <source>
        <dbReference type="EMBL" id="XAF71149.1"/>
    </source>
</evidence>
<feature type="transmembrane region" description="Helical" evidence="2">
    <location>
        <begin position="80"/>
        <end position="100"/>
    </location>
</feature>
<gene>
    <name evidence="4" type="ORF">QQM35_03275</name>
</gene>
<keyword evidence="5" id="KW-1185">Reference proteome</keyword>
<dbReference type="InterPro" id="IPR010982">
    <property type="entry name" value="Lambda_DNA-bd_dom_sf"/>
</dbReference>
<proteinExistence type="predicted"/>
<dbReference type="PANTHER" id="PTHR46558:SF15">
    <property type="entry name" value="HELIX-TURN-HELIX DOMAIN PROTEIN"/>
    <property type="match status" value="1"/>
</dbReference>
<evidence type="ECO:0000256" key="2">
    <source>
        <dbReference type="SAM" id="Phobius"/>
    </source>
</evidence>
<feature type="domain" description="HTH cro/C1-type" evidence="3">
    <location>
        <begin position="7"/>
        <end position="61"/>
    </location>
</feature>
<dbReference type="RefSeq" id="WP_251521604.1">
    <property type="nucleotide sequence ID" value="NZ_CP128355.1"/>
</dbReference>
<keyword evidence="2" id="KW-0472">Membrane</keyword>
<dbReference type="EMBL" id="CP128355">
    <property type="protein sequence ID" value="XAF71149.1"/>
    <property type="molecule type" value="Genomic_DNA"/>
</dbReference>
<keyword evidence="2" id="KW-0812">Transmembrane</keyword>
<dbReference type="Gene3D" id="1.10.260.40">
    <property type="entry name" value="lambda repressor-like DNA-binding domains"/>
    <property type="match status" value="1"/>
</dbReference>
<feature type="transmembrane region" description="Helical" evidence="2">
    <location>
        <begin position="161"/>
        <end position="184"/>
    </location>
</feature>
<protein>
    <submittedName>
        <fullName evidence="4">Helix-turn-helix transcriptional regulator</fullName>
    </submittedName>
</protein>
<dbReference type="SMART" id="SM00530">
    <property type="entry name" value="HTH_XRE"/>
    <property type="match status" value="1"/>
</dbReference>